<feature type="transmembrane region" description="Helical" evidence="1">
    <location>
        <begin position="47"/>
        <end position="68"/>
    </location>
</feature>
<organism evidence="3 4">
    <name type="scientific">Devosia lucknowensis</name>
    <dbReference type="NCBI Taxonomy" id="1096929"/>
    <lineage>
        <taxon>Bacteria</taxon>
        <taxon>Pseudomonadati</taxon>
        <taxon>Pseudomonadota</taxon>
        <taxon>Alphaproteobacteria</taxon>
        <taxon>Hyphomicrobiales</taxon>
        <taxon>Devosiaceae</taxon>
        <taxon>Devosia</taxon>
    </lineage>
</organism>
<accession>A0A1Y6F1A3</accession>
<dbReference type="RefSeq" id="WP_244557457.1">
    <property type="nucleotide sequence ID" value="NZ_FXWK01000001.1"/>
</dbReference>
<evidence type="ECO:0000259" key="2">
    <source>
        <dbReference type="Pfam" id="PF07331"/>
    </source>
</evidence>
<evidence type="ECO:0000313" key="4">
    <source>
        <dbReference type="Proteomes" id="UP000194474"/>
    </source>
</evidence>
<evidence type="ECO:0000256" key="1">
    <source>
        <dbReference type="SAM" id="Phobius"/>
    </source>
</evidence>
<protein>
    <submittedName>
        <fullName evidence="3">Putative tricarboxylic transport membrane protein</fullName>
    </submittedName>
</protein>
<keyword evidence="1" id="KW-0812">Transmembrane</keyword>
<proteinExistence type="predicted"/>
<keyword evidence="1" id="KW-0472">Membrane</keyword>
<feature type="domain" description="DUF1468" evidence="2">
    <location>
        <begin position="18"/>
        <end position="152"/>
    </location>
</feature>
<gene>
    <name evidence="3" type="ORF">SAMN06295905_1621</name>
</gene>
<reference evidence="4" key="1">
    <citation type="submission" date="2017-04" db="EMBL/GenBank/DDBJ databases">
        <authorList>
            <person name="Varghese N."/>
            <person name="Submissions S."/>
        </authorList>
    </citation>
    <scope>NUCLEOTIDE SEQUENCE [LARGE SCALE GENOMIC DNA]</scope>
</reference>
<keyword evidence="1" id="KW-1133">Transmembrane helix</keyword>
<dbReference type="EMBL" id="FXWK01000001">
    <property type="protein sequence ID" value="SMQ68668.1"/>
    <property type="molecule type" value="Genomic_DNA"/>
</dbReference>
<feature type="transmembrane region" description="Helical" evidence="1">
    <location>
        <begin position="88"/>
        <end position="113"/>
    </location>
</feature>
<name>A0A1Y6F1A3_9HYPH</name>
<feature type="transmembrane region" description="Helical" evidence="1">
    <location>
        <begin position="14"/>
        <end position="35"/>
    </location>
</feature>
<dbReference type="InterPro" id="IPR009936">
    <property type="entry name" value="DUF1468"/>
</dbReference>
<evidence type="ECO:0000313" key="3">
    <source>
        <dbReference type="EMBL" id="SMQ68668.1"/>
    </source>
</evidence>
<sequence length="161" mass="17423">MNENTTTNERRPNWAALVTAAVLMAVAVLIVAEAVKLGNAARYARVGPATFAYVIGFFLAGLSLWTLIHALRDKFPRWTVPELGPVAWVAGGMIAQMVLLPYAGFSIATGLLFALTARGFGQRPFWLGLAVGVPLAFFVWLVFARLLMLSLPAGPLERLIP</sequence>
<dbReference type="Proteomes" id="UP000194474">
    <property type="component" value="Unassembled WGS sequence"/>
</dbReference>
<dbReference type="Pfam" id="PF07331">
    <property type="entry name" value="TctB"/>
    <property type="match status" value="1"/>
</dbReference>
<dbReference type="AlphaFoldDB" id="A0A1Y6F1A3"/>
<keyword evidence="4" id="KW-1185">Reference proteome</keyword>
<feature type="transmembrane region" description="Helical" evidence="1">
    <location>
        <begin position="125"/>
        <end position="148"/>
    </location>
</feature>